<sequence>MNDEQRIRDRAYEIWEANGRPEGQESEHWAQARDEMEPFYKEGDATAGSVESSVGIPMPKPESDPQSS</sequence>
<organism evidence="2 3">
    <name type="scientific">Stutzerimonas stutzeri</name>
    <name type="common">Pseudomonas stutzeri</name>
    <dbReference type="NCBI Taxonomy" id="316"/>
    <lineage>
        <taxon>Bacteria</taxon>
        <taxon>Pseudomonadati</taxon>
        <taxon>Pseudomonadota</taxon>
        <taxon>Gammaproteobacteria</taxon>
        <taxon>Pseudomonadales</taxon>
        <taxon>Pseudomonadaceae</taxon>
        <taxon>Stutzerimonas</taxon>
    </lineage>
</organism>
<dbReference type="Proteomes" id="UP000019522">
    <property type="component" value="Chromosome"/>
</dbReference>
<reference evidence="2 3" key="2">
    <citation type="submission" date="2014-03" db="EMBL/GenBank/DDBJ databases">
        <authorList>
            <person name="Baltrus D."/>
            <person name="Dougherty K."/>
        </authorList>
    </citation>
    <scope>NUCLEOTIDE SEQUENCE</scope>
    <source>
        <strain evidence="2 3">28a24</strain>
    </source>
</reference>
<protein>
    <recommendedName>
        <fullName evidence="4">DUF2934 domain-containing protein</fullName>
    </recommendedName>
</protein>
<dbReference type="PATRIC" id="fig|316.77.peg.46"/>
<feature type="region of interest" description="Disordered" evidence="1">
    <location>
        <begin position="17"/>
        <end position="68"/>
    </location>
</feature>
<dbReference type="RefSeq" id="WP_025239788.1">
    <property type="nucleotide sequence ID" value="NZ_CP007441.1"/>
</dbReference>
<name>W8QSU3_STUST</name>
<reference evidence="3" key="1">
    <citation type="journal article" date="2014" name="Genome Announc.">
        <title>Complete Genome Sequence of the Highly Transformable Pseudomonas stutzeri Strain 28a24.</title>
        <authorList>
            <person name="Smith B.A."/>
            <person name="Dougherty K.M."/>
            <person name="Baltrus D.A."/>
        </authorList>
    </citation>
    <scope>NUCLEOTIDE SEQUENCE [LARGE SCALE GENOMIC DNA]</scope>
    <source>
        <strain evidence="3">28a24</strain>
    </source>
</reference>
<dbReference type="Pfam" id="PF11154">
    <property type="entry name" value="DUF2934"/>
    <property type="match status" value="1"/>
</dbReference>
<accession>W8QSU3</accession>
<proteinExistence type="predicted"/>
<evidence type="ECO:0008006" key="4">
    <source>
        <dbReference type="Google" id="ProtNLM"/>
    </source>
</evidence>
<dbReference type="OrthoDB" id="9811127at2"/>
<dbReference type="AlphaFoldDB" id="W8QSU3"/>
<evidence type="ECO:0000256" key="1">
    <source>
        <dbReference type="SAM" id="MobiDB-lite"/>
    </source>
</evidence>
<evidence type="ECO:0000313" key="3">
    <source>
        <dbReference type="Proteomes" id="UP000019522"/>
    </source>
</evidence>
<evidence type="ECO:0000313" key="2">
    <source>
        <dbReference type="EMBL" id="AHL73605.1"/>
    </source>
</evidence>
<feature type="compositionally biased region" description="Basic and acidic residues" evidence="1">
    <location>
        <begin position="22"/>
        <end position="44"/>
    </location>
</feature>
<dbReference type="EMBL" id="CP007441">
    <property type="protein sequence ID" value="AHL73605.1"/>
    <property type="molecule type" value="Genomic_DNA"/>
</dbReference>
<gene>
    <name evidence="2" type="ORF">CH92_00220</name>
</gene>
<dbReference type="InterPro" id="IPR021327">
    <property type="entry name" value="DUF2934"/>
</dbReference>
<dbReference type="KEGG" id="pstt:CH92_00220"/>